<evidence type="ECO:0000313" key="10">
    <source>
        <dbReference type="EMBL" id="OIJ26764.1"/>
    </source>
</evidence>
<evidence type="ECO:0000313" key="11">
    <source>
        <dbReference type="Proteomes" id="UP000033772"/>
    </source>
</evidence>
<keyword evidence="7 10" id="KW-0407">Ion channel</keyword>
<dbReference type="GO" id="GO:0001508">
    <property type="term" value="P:action potential"/>
    <property type="evidence" value="ECO:0007669"/>
    <property type="project" value="TreeGrafter"/>
</dbReference>
<protein>
    <submittedName>
        <fullName evidence="10">Voltage-gated potassium channel</fullName>
    </submittedName>
</protein>
<evidence type="ECO:0000256" key="6">
    <source>
        <dbReference type="ARBA" id="ARBA00023136"/>
    </source>
</evidence>
<feature type="domain" description="Potassium channel" evidence="9">
    <location>
        <begin position="121"/>
        <end position="196"/>
    </location>
</feature>
<organism evidence="10 11">
    <name type="scientific">Nocardioides luteus</name>
    <dbReference type="NCBI Taxonomy" id="1844"/>
    <lineage>
        <taxon>Bacteria</taxon>
        <taxon>Bacillati</taxon>
        <taxon>Actinomycetota</taxon>
        <taxon>Actinomycetes</taxon>
        <taxon>Propionibacteriales</taxon>
        <taxon>Nocardioidaceae</taxon>
        <taxon>Nocardioides</taxon>
    </lineage>
</organism>
<feature type="transmembrane region" description="Helical" evidence="8">
    <location>
        <begin position="171"/>
        <end position="196"/>
    </location>
</feature>
<keyword evidence="6 8" id="KW-0472">Membrane</keyword>
<gene>
    <name evidence="10" type="ORF">UG56_011020</name>
</gene>
<evidence type="ECO:0000256" key="2">
    <source>
        <dbReference type="ARBA" id="ARBA00022448"/>
    </source>
</evidence>
<dbReference type="STRING" id="1844.UG56_011020"/>
<evidence type="ECO:0000256" key="1">
    <source>
        <dbReference type="ARBA" id="ARBA00004141"/>
    </source>
</evidence>
<feature type="transmembrane region" description="Helical" evidence="8">
    <location>
        <begin position="111"/>
        <end position="129"/>
    </location>
</feature>
<comment type="subcellular location">
    <subcellularLocation>
        <location evidence="1">Membrane</location>
        <topology evidence="1">Multi-pass membrane protein</topology>
    </subcellularLocation>
</comment>
<keyword evidence="5" id="KW-0406">Ion transport</keyword>
<evidence type="ECO:0000256" key="4">
    <source>
        <dbReference type="ARBA" id="ARBA00022989"/>
    </source>
</evidence>
<evidence type="ECO:0000256" key="5">
    <source>
        <dbReference type="ARBA" id="ARBA00023065"/>
    </source>
</evidence>
<dbReference type="InterPro" id="IPR028325">
    <property type="entry name" value="VG_K_chnl"/>
</dbReference>
<feature type="transmembrane region" description="Helical" evidence="8">
    <location>
        <begin position="38"/>
        <end position="59"/>
    </location>
</feature>
<evidence type="ECO:0000256" key="3">
    <source>
        <dbReference type="ARBA" id="ARBA00022692"/>
    </source>
</evidence>
<dbReference type="AlphaFoldDB" id="A0A1J4N5E2"/>
<dbReference type="InterPro" id="IPR027359">
    <property type="entry name" value="Volt_channel_dom_sf"/>
</dbReference>
<dbReference type="Gene3D" id="1.20.120.350">
    <property type="entry name" value="Voltage-gated potassium channels. Chain C"/>
    <property type="match status" value="1"/>
</dbReference>
<name>A0A1J4N5E2_9ACTN</name>
<proteinExistence type="predicted"/>
<evidence type="ECO:0000259" key="9">
    <source>
        <dbReference type="Pfam" id="PF07885"/>
    </source>
</evidence>
<accession>A0A1J4N5E2</accession>
<dbReference type="InterPro" id="IPR013099">
    <property type="entry name" value="K_chnl_dom"/>
</dbReference>
<dbReference type="Gene3D" id="1.20.5.110">
    <property type="match status" value="1"/>
</dbReference>
<evidence type="ECO:0000256" key="8">
    <source>
        <dbReference type="SAM" id="Phobius"/>
    </source>
</evidence>
<keyword evidence="11" id="KW-1185">Reference proteome</keyword>
<reference evidence="10" key="1">
    <citation type="submission" date="2016-10" db="EMBL/GenBank/DDBJ databases">
        <title>Draft Genome Sequence of Nocardioides luteus Strain BAFB, an Alkane-Degrading Bacterium Isolated from JP-7 Polluted Soil.</title>
        <authorList>
            <person name="Brown L."/>
            <person name="Ruiz O.N."/>
            <person name="Gunasekera T."/>
        </authorList>
    </citation>
    <scope>NUCLEOTIDE SEQUENCE [LARGE SCALE GENOMIC DNA]</scope>
    <source>
        <strain evidence="10">BAFB</strain>
    </source>
</reference>
<dbReference type="GO" id="GO:0008076">
    <property type="term" value="C:voltage-gated potassium channel complex"/>
    <property type="evidence" value="ECO:0007669"/>
    <property type="project" value="InterPro"/>
</dbReference>
<dbReference type="Gene3D" id="1.10.287.70">
    <property type="match status" value="1"/>
</dbReference>
<sequence length="206" mass="22677">MWERRTEIPLLLLAIAFLVAYAWPIVDPRLNRTLEETLTVVFWTVWGAFCLDFLIRVLLADRRGHYLLHHWYDVALIGLPVLRPLRILRVLAFARLLSRSAARTIVGQTTLYVVGLTIIAVFLGALAVLDAERAAADGNIKTLGDAVWWACTTVTTVGYGDHYPVTTNGRLVAVALMVVGIALVGSVTAAVATWFIQHAQAESDAV</sequence>
<evidence type="ECO:0000256" key="7">
    <source>
        <dbReference type="ARBA" id="ARBA00023303"/>
    </source>
</evidence>
<dbReference type="GO" id="GO:0005249">
    <property type="term" value="F:voltage-gated potassium channel activity"/>
    <property type="evidence" value="ECO:0007669"/>
    <property type="project" value="InterPro"/>
</dbReference>
<keyword evidence="3 8" id="KW-0812">Transmembrane</keyword>
<dbReference type="Proteomes" id="UP000033772">
    <property type="component" value="Unassembled WGS sequence"/>
</dbReference>
<keyword evidence="2" id="KW-0813">Transport</keyword>
<dbReference type="PANTHER" id="PTHR11537">
    <property type="entry name" value="VOLTAGE-GATED POTASSIUM CHANNEL"/>
    <property type="match status" value="1"/>
</dbReference>
<dbReference type="EMBL" id="JZDQ02000013">
    <property type="protein sequence ID" value="OIJ26764.1"/>
    <property type="molecule type" value="Genomic_DNA"/>
</dbReference>
<comment type="caution">
    <text evidence="10">The sequence shown here is derived from an EMBL/GenBank/DDBJ whole genome shotgun (WGS) entry which is preliminary data.</text>
</comment>
<dbReference type="PANTHER" id="PTHR11537:SF254">
    <property type="entry name" value="POTASSIUM VOLTAGE-GATED CHANNEL PROTEIN SHAB"/>
    <property type="match status" value="1"/>
</dbReference>
<keyword evidence="4 8" id="KW-1133">Transmembrane helix</keyword>
<dbReference type="SUPFAM" id="SSF81324">
    <property type="entry name" value="Voltage-gated potassium channels"/>
    <property type="match status" value="1"/>
</dbReference>
<dbReference type="Pfam" id="PF07885">
    <property type="entry name" value="Ion_trans_2"/>
    <property type="match status" value="1"/>
</dbReference>